<sequence>MTEWMILGRRTRARLMLGQLPVGSCVHESGGVCQMVPVSKLPGREAQSRGGRASWRFFGKLARIVSYDAWMRWASSSASASSGR</sequence>
<evidence type="ECO:0000313" key="1">
    <source>
        <dbReference type="EMBL" id="SFM24593.1"/>
    </source>
</evidence>
<organism evidence="1 2">
    <name type="scientific">Shimia aestuarii</name>
    <dbReference type="NCBI Taxonomy" id="254406"/>
    <lineage>
        <taxon>Bacteria</taxon>
        <taxon>Pseudomonadati</taxon>
        <taxon>Pseudomonadota</taxon>
        <taxon>Alphaproteobacteria</taxon>
        <taxon>Rhodobacterales</taxon>
        <taxon>Roseobacteraceae</taxon>
    </lineage>
</organism>
<name>A0A1I4PB56_9RHOB</name>
<reference evidence="1 2" key="1">
    <citation type="submission" date="2016-10" db="EMBL/GenBank/DDBJ databases">
        <authorList>
            <person name="de Groot N.N."/>
        </authorList>
    </citation>
    <scope>NUCLEOTIDE SEQUENCE [LARGE SCALE GENOMIC DNA]</scope>
    <source>
        <strain evidence="1 2">DSM 15283</strain>
    </source>
</reference>
<accession>A0A1I4PB56</accession>
<evidence type="ECO:0000313" key="2">
    <source>
        <dbReference type="Proteomes" id="UP000199144"/>
    </source>
</evidence>
<protein>
    <submittedName>
        <fullName evidence="1">Uncharacterized protein</fullName>
    </submittedName>
</protein>
<gene>
    <name evidence="1" type="ORF">SAMN04488042_105144</name>
</gene>
<keyword evidence="2" id="KW-1185">Reference proteome</keyword>
<dbReference type="Proteomes" id="UP000199144">
    <property type="component" value="Unassembled WGS sequence"/>
</dbReference>
<proteinExistence type="predicted"/>
<dbReference type="STRING" id="254406.SAMN04488042_105144"/>
<dbReference type="AlphaFoldDB" id="A0A1I4PB56"/>
<dbReference type="EMBL" id="FOTQ01000005">
    <property type="protein sequence ID" value="SFM24593.1"/>
    <property type="molecule type" value="Genomic_DNA"/>
</dbReference>